<keyword evidence="3" id="KW-1185">Reference proteome</keyword>
<feature type="compositionally biased region" description="Acidic residues" evidence="1">
    <location>
        <begin position="202"/>
        <end position="215"/>
    </location>
</feature>
<evidence type="ECO:0000313" key="2">
    <source>
        <dbReference type="EMBL" id="MCM2369653.1"/>
    </source>
</evidence>
<dbReference type="InterPro" id="IPR009057">
    <property type="entry name" value="Homeodomain-like_sf"/>
</dbReference>
<protein>
    <submittedName>
        <fullName evidence="2">Uncharacterized protein</fullName>
    </submittedName>
</protein>
<evidence type="ECO:0000256" key="1">
    <source>
        <dbReference type="SAM" id="MobiDB-lite"/>
    </source>
</evidence>
<comment type="caution">
    <text evidence="2">The sequence shown here is derived from an EMBL/GenBank/DDBJ whole genome shotgun (WGS) entry which is preliminary data.</text>
</comment>
<organism evidence="2 3">
    <name type="scientific">Aporhodopirellula aestuarii</name>
    <dbReference type="NCBI Taxonomy" id="2950107"/>
    <lineage>
        <taxon>Bacteria</taxon>
        <taxon>Pseudomonadati</taxon>
        <taxon>Planctomycetota</taxon>
        <taxon>Planctomycetia</taxon>
        <taxon>Pirellulales</taxon>
        <taxon>Pirellulaceae</taxon>
        <taxon>Aporhodopirellula</taxon>
    </lineage>
</organism>
<feature type="region of interest" description="Disordered" evidence="1">
    <location>
        <begin position="62"/>
        <end position="105"/>
    </location>
</feature>
<feature type="region of interest" description="Disordered" evidence="1">
    <location>
        <begin position="202"/>
        <end position="226"/>
    </location>
</feature>
<feature type="compositionally biased region" description="Polar residues" evidence="1">
    <location>
        <begin position="216"/>
        <end position="226"/>
    </location>
</feature>
<gene>
    <name evidence="2" type="ORF">NB063_03345</name>
</gene>
<dbReference type="Proteomes" id="UP001202961">
    <property type="component" value="Unassembled WGS sequence"/>
</dbReference>
<sequence length="226" mass="25651">MTRFYESLESIALTMTIETEIDAMLPGNRLLRWDWFSSLERIGGEPLPEIYQMSVEAYWARSEGEERSEAPKADTDRNKQHTDPATRQAVRDASDRGLSPHDIERQLGVPRTTVKRILGRRSDKSKKKQSAYVKAIDSNRNMALPRLMRFDEYGDRILPISPDEMKEVVELLLAGIHYRQVAADYGVCARDVKAMGVRPDLSDYDMETDIDDDTDSAQPPATGANQ</sequence>
<accession>A0ABT0TZJ1</accession>
<reference evidence="2 3" key="1">
    <citation type="journal article" date="2022" name="Syst. Appl. Microbiol.">
        <title>Rhodopirellula aestuarii sp. nov., a novel member of the genus Rhodopirellula isolated from brackish sediments collected in the Tagus River estuary, Portugal.</title>
        <authorList>
            <person name="Vitorino I.R."/>
            <person name="Klimek D."/>
            <person name="Calusinska M."/>
            <person name="Lobo-da-Cunha A."/>
            <person name="Vasconcelos V."/>
            <person name="Lage O.M."/>
        </authorList>
    </citation>
    <scope>NUCLEOTIDE SEQUENCE [LARGE SCALE GENOMIC DNA]</scope>
    <source>
        <strain evidence="2 3">ICT_H3.1</strain>
    </source>
</reference>
<proteinExistence type="predicted"/>
<name>A0ABT0TZJ1_9BACT</name>
<evidence type="ECO:0000313" key="3">
    <source>
        <dbReference type="Proteomes" id="UP001202961"/>
    </source>
</evidence>
<dbReference type="EMBL" id="JAMQBK010000012">
    <property type="protein sequence ID" value="MCM2369653.1"/>
    <property type="molecule type" value="Genomic_DNA"/>
</dbReference>
<dbReference type="SUPFAM" id="SSF46689">
    <property type="entry name" value="Homeodomain-like"/>
    <property type="match status" value="1"/>
</dbReference>